<reference evidence="1 2" key="1">
    <citation type="submission" date="2013-06" db="EMBL/GenBank/DDBJ databases">
        <authorList>
            <person name="Weinstock G."/>
            <person name="Sodergren E."/>
            <person name="Lobos E.A."/>
            <person name="Fulton L."/>
            <person name="Fulton R."/>
            <person name="Courtney L."/>
            <person name="Fronick C."/>
            <person name="O'Laughlin M."/>
            <person name="Godfrey J."/>
            <person name="Wilson R.M."/>
            <person name="Miner T."/>
            <person name="Farmer C."/>
            <person name="Delehaunty K."/>
            <person name="Cordes M."/>
            <person name="Minx P."/>
            <person name="Tomlinson C."/>
            <person name="Chen J."/>
            <person name="Wollam A."/>
            <person name="Pepin K.H."/>
            <person name="Bhonagiri V."/>
            <person name="Zhang X."/>
            <person name="Warren W."/>
            <person name="Mitreva M."/>
            <person name="Mardis E.R."/>
            <person name="Wilson R.K."/>
        </authorList>
    </citation>
    <scope>NUCLEOTIDE SEQUENCE [LARGE SCALE GENOMIC DNA]</scope>
    <source>
        <strain evidence="1 2">ATCC 27803</strain>
    </source>
</reference>
<dbReference type="HOGENOM" id="CLU_072283_0_0_9"/>
<gene>
    <name evidence="1" type="ORF">HMPREF0367_00533</name>
</gene>
<name>U2R745_9FIRM</name>
<protein>
    <submittedName>
        <fullName evidence="1">Uncharacterized protein</fullName>
    </submittedName>
</protein>
<dbReference type="PATRIC" id="fig|649755.3.peg.490"/>
<dbReference type="AlphaFoldDB" id="U2R745"/>
<proteinExistence type="predicted"/>
<evidence type="ECO:0000313" key="1">
    <source>
        <dbReference type="EMBL" id="ERK46507.1"/>
    </source>
</evidence>
<accession>U2R745</accession>
<organism evidence="1 2">
    <name type="scientific">Faecalitalea cylindroides ATCC 27803</name>
    <dbReference type="NCBI Taxonomy" id="649755"/>
    <lineage>
        <taxon>Bacteria</taxon>
        <taxon>Bacillati</taxon>
        <taxon>Bacillota</taxon>
        <taxon>Erysipelotrichia</taxon>
        <taxon>Erysipelotrichales</taxon>
        <taxon>Erysipelotrichaceae</taxon>
        <taxon>Faecalitalea</taxon>
    </lineage>
</organism>
<dbReference type="RefSeq" id="WP_035401162.1">
    <property type="nucleotide sequence ID" value="NZ_KI270981.1"/>
</dbReference>
<comment type="caution">
    <text evidence="1">The sequence shown here is derived from an EMBL/GenBank/DDBJ whole genome shotgun (WGS) entry which is preliminary data.</text>
</comment>
<dbReference type="EMBL" id="AWVI01000022">
    <property type="protein sequence ID" value="ERK46507.1"/>
    <property type="molecule type" value="Genomic_DNA"/>
</dbReference>
<dbReference type="Proteomes" id="UP000016658">
    <property type="component" value="Unassembled WGS sequence"/>
</dbReference>
<sequence>MNTIVPKPSKEQVSLYLNKWDNLENYSLQEDSLDKLFFELCPNNTSLPDILIKCSCLNDFYSTNIYSIYDVGKHIYELNIDNRLHQGDLNLVNDIADVTIKNKKKRFYSFASKYCSHHFPDIYPIYDSYVEKVLIYFNKIDRFSSFRKHDLKDYTRFKSVILDFKEFYKLDEYSIKQIDKYIWQLGKEYFPRKY</sequence>
<evidence type="ECO:0000313" key="2">
    <source>
        <dbReference type="Proteomes" id="UP000016658"/>
    </source>
</evidence>